<accession>A0A850NA35</accession>
<organism evidence="2 3">
    <name type="scientific">Flagellimonas chongwuensis</name>
    <dbReference type="NCBI Taxonomy" id="2697365"/>
    <lineage>
        <taxon>Bacteria</taxon>
        <taxon>Pseudomonadati</taxon>
        <taxon>Bacteroidota</taxon>
        <taxon>Flavobacteriia</taxon>
        <taxon>Flavobacteriales</taxon>
        <taxon>Flavobacteriaceae</taxon>
        <taxon>Flagellimonas</taxon>
    </lineage>
</organism>
<name>A0A850NA35_9FLAO</name>
<dbReference type="AlphaFoldDB" id="A0A850NA35"/>
<dbReference type="Proteomes" id="UP000558089">
    <property type="component" value="Unassembled WGS sequence"/>
</dbReference>
<gene>
    <name evidence="2" type="ORF">GUA46_03940</name>
</gene>
<comment type="caution">
    <text evidence="2">The sequence shown here is derived from an EMBL/GenBank/DDBJ whole genome shotgun (WGS) entry which is preliminary data.</text>
</comment>
<reference evidence="2 3" key="1">
    <citation type="submission" date="2020-01" db="EMBL/GenBank/DDBJ databases">
        <title>Draft Genome Analysis of Muricauda sp. HICW Isolated from coastal seawater of PR China.</title>
        <authorList>
            <person name="Chen M.-X."/>
        </authorList>
    </citation>
    <scope>NUCLEOTIDE SEQUENCE [LARGE SCALE GENOMIC DNA]</scope>
    <source>
        <strain evidence="2 3">HICW</strain>
    </source>
</reference>
<dbReference type="SUPFAM" id="SSF46955">
    <property type="entry name" value="Putative DNA-binding domain"/>
    <property type="match status" value="1"/>
</dbReference>
<dbReference type="InterPro" id="IPR009061">
    <property type="entry name" value="DNA-bd_dom_put_sf"/>
</dbReference>
<keyword evidence="3" id="KW-1185">Reference proteome</keyword>
<dbReference type="EMBL" id="WYET01000001">
    <property type="protein sequence ID" value="NVN17483.1"/>
    <property type="molecule type" value="Genomic_DNA"/>
</dbReference>
<evidence type="ECO:0000313" key="3">
    <source>
        <dbReference type="Proteomes" id="UP000558089"/>
    </source>
</evidence>
<dbReference type="Pfam" id="PF12728">
    <property type="entry name" value="HTH_17"/>
    <property type="match status" value="1"/>
</dbReference>
<protein>
    <submittedName>
        <fullName evidence="2">Helix-turn-helix domain-containing protein</fullName>
    </submittedName>
</protein>
<evidence type="ECO:0000313" key="2">
    <source>
        <dbReference type="EMBL" id="NVN17483.1"/>
    </source>
</evidence>
<dbReference type="InterPro" id="IPR041657">
    <property type="entry name" value="HTH_17"/>
</dbReference>
<sequence>MQNFLSRHQVAEMLGISLVTLHNHKKKGILKPSHKVGRKPLYLLEDVLEQIKLSNTKNLRYDR</sequence>
<proteinExistence type="predicted"/>
<feature type="domain" description="Helix-turn-helix" evidence="1">
    <location>
        <begin position="8"/>
        <end position="49"/>
    </location>
</feature>
<evidence type="ECO:0000259" key="1">
    <source>
        <dbReference type="Pfam" id="PF12728"/>
    </source>
</evidence>